<comment type="similarity">
    <text evidence="1">Belongs to the LytR/CpsA/Psr (LCP) family.</text>
</comment>
<dbReference type="Gene3D" id="3.40.630.190">
    <property type="entry name" value="LCP protein"/>
    <property type="match status" value="1"/>
</dbReference>
<evidence type="ECO:0000256" key="1">
    <source>
        <dbReference type="ARBA" id="ARBA00006068"/>
    </source>
</evidence>
<organism evidence="4 5">
    <name type="scientific">Streptomyces endophyticus</name>
    <dbReference type="NCBI Taxonomy" id="714166"/>
    <lineage>
        <taxon>Bacteria</taxon>
        <taxon>Bacillati</taxon>
        <taxon>Actinomycetota</taxon>
        <taxon>Actinomycetes</taxon>
        <taxon>Kitasatosporales</taxon>
        <taxon>Streptomycetaceae</taxon>
        <taxon>Streptomyces</taxon>
    </lineage>
</organism>
<feature type="domain" description="Cell envelope-related transcriptional attenuator" evidence="3">
    <location>
        <begin position="99"/>
        <end position="241"/>
    </location>
</feature>
<evidence type="ECO:0000259" key="3">
    <source>
        <dbReference type="Pfam" id="PF03816"/>
    </source>
</evidence>
<dbReference type="EMBL" id="JAOZYC010000139">
    <property type="protein sequence ID" value="MEB8340994.1"/>
    <property type="molecule type" value="Genomic_DNA"/>
</dbReference>
<protein>
    <submittedName>
        <fullName evidence="4">LCP family protein</fullName>
    </submittedName>
</protein>
<proteinExistence type="inferred from homology"/>
<dbReference type="PANTHER" id="PTHR33392:SF6">
    <property type="entry name" value="POLYISOPRENYL-TEICHOIC ACID--PEPTIDOGLYCAN TEICHOIC ACID TRANSFERASE TAGU"/>
    <property type="match status" value="1"/>
</dbReference>
<keyword evidence="2" id="KW-1133">Transmembrane helix</keyword>
<keyword evidence="2" id="KW-0812">Transmembrane</keyword>
<dbReference type="InterPro" id="IPR050922">
    <property type="entry name" value="LytR/CpsA/Psr_CW_biosynth"/>
</dbReference>
<dbReference type="NCBIfam" id="TIGR00350">
    <property type="entry name" value="lytR_cpsA_psr"/>
    <property type="match status" value="1"/>
</dbReference>
<dbReference type="InterPro" id="IPR004474">
    <property type="entry name" value="LytR_CpsA_psr"/>
</dbReference>
<reference evidence="4 5" key="1">
    <citation type="submission" date="2022-10" db="EMBL/GenBank/DDBJ databases">
        <authorList>
            <person name="Xie J."/>
            <person name="Shen N."/>
        </authorList>
    </citation>
    <scope>NUCLEOTIDE SEQUENCE [LARGE SCALE GENOMIC DNA]</scope>
    <source>
        <strain evidence="4 5">YIM65594</strain>
    </source>
</reference>
<accession>A0ABU6FAI4</accession>
<evidence type="ECO:0000256" key="2">
    <source>
        <dbReference type="SAM" id="Phobius"/>
    </source>
</evidence>
<dbReference type="Pfam" id="PF03816">
    <property type="entry name" value="LytR_cpsA_psr"/>
    <property type="match status" value="1"/>
</dbReference>
<dbReference type="RefSeq" id="WP_326019980.1">
    <property type="nucleotide sequence ID" value="NZ_JAOZYC010000139.1"/>
</dbReference>
<evidence type="ECO:0000313" key="5">
    <source>
        <dbReference type="Proteomes" id="UP001354931"/>
    </source>
</evidence>
<dbReference type="PANTHER" id="PTHR33392">
    <property type="entry name" value="POLYISOPRENYL-TEICHOIC ACID--PEPTIDOGLYCAN TEICHOIC ACID TRANSFERASE TAGU"/>
    <property type="match status" value="1"/>
</dbReference>
<sequence>MAGEWSEPTTVRTPRPRRRWPKRVALTLLVVLVVLVAYGVGLYFWAGSRLQTTDAFSDYDGRPAAGAGTNWLLVGSDSRENLTPEQRKDLHVGNDEGNRTDTIMVLHYGDNGPYLVSIPRDSYVSIPGYGKNKINYAYSVGGAKLLTQTVEQSTGLRMDHYAEVSFLGLVDVVDSLGGVEICVADGGLHDEKSGADFDGGCQTMNGTQALQYARARYSDPTGDLGRVKRQQQLVDAIAAKALSPGVLVPPWKLIPFVSAALDALVVDEGTGIAALANMGVKMSDPASTTTVPVGSEPNVSGVGDVVMWNESEADQLFTALREDKAIPTFGGN</sequence>
<feature type="transmembrane region" description="Helical" evidence="2">
    <location>
        <begin position="24"/>
        <end position="46"/>
    </location>
</feature>
<evidence type="ECO:0000313" key="4">
    <source>
        <dbReference type="EMBL" id="MEB8340994.1"/>
    </source>
</evidence>
<keyword evidence="2" id="KW-0472">Membrane</keyword>
<name>A0ABU6FAI4_9ACTN</name>
<comment type="caution">
    <text evidence="4">The sequence shown here is derived from an EMBL/GenBank/DDBJ whole genome shotgun (WGS) entry which is preliminary data.</text>
</comment>
<keyword evidence="5" id="KW-1185">Reference proteome</keyword>
<dbReference type="Proteomes" id="UP001354931">
    <property type="component" value="Unassembled WGS sequence"/>
</dbReference>
<gene>
    <name evidence="4" type="ORF">OKJ99_26175</name>
</gene>